<dbReference type="Proteomes" id="UP001589865">
    <property type="component" value="Unassembled WGS sequence"/>
</dbReference>
<name>A0ABV6JVA1_9PROT</name>
<dbReference type="RefSeq" id="WP_377045406.1">
    <property type="nucleotide sequence ID" value="NZ_JBHLUN010000010.1"/>
</dbReference>
<evidence type="ECO:0000259" key="4">
    <source>
        <dbReference type="PROSITE" id="PS50987"/>
    </source>
</evidence>
<dbReference type="SUPFAM" id="SSF46785">
    <property type="entry name" value="Winged helix' DNA-binding domain"/>
    <property type="match status" value="1"/>
</dbReference>
<keyword evidence="2" id="KW-0238">DNA-binding</keyword>
<evidence type="ECO:0000256" key="2">
    <source>
        <dbReference type="ARBA" id="ARBA00023125"/>
    </source>
</evidence>
<dbReference type="SMART" id="SM00418">
    <property type="entry name" value="HTH_ARSR"/>
    <property type="match status" value="1"/>
</dbReference>
<proteinExistence type="predicted"/>
<dbReference type="Pfam" id="PF01022">
    <property type="entry name" value="HTH_5"/>
    <property type="match status" value="1"/>
</dbReference>
<feature type="domain" description="HTH arsR-type" evidence="4">
    <location>
        <begin position="31"/>
        <end position="125"/>
    </location>
</feature>
<dbReference type="PANTHER" id="PTHR43132:SF8">
    <property type="entry name" value="HTH-TYPE TRANSCRIPTIONAL REGULATOR KMTR"/>
    <property type="match status" value="1"/>
</dbReference>
<comment type="caution">
    <text evidence="5">The sequence shown here is derived from an EMBL/GenBank/DDBJ whole genome shotgun (WGS) entry which is preliminary data.</text>
</comment>
<keyword evidence="3" id="KW-0804">Transcription</keyword>
<organism evidence="5 6">
    <name type="scientific">Roseomonas elaeocarpi</name>
    <dbReference type="NCBI Taxonomy" id="907779"/>
    <lineage>
        <taxon>Bacteria</taxon>
        <taxon>Pseudomonadati</taxon>
        <taxon>Pseudomonadota</taxon>
        <taxon>Alphaproteobacteria</taxon>
        <taxon>Acetobacterales</taxon>
        <taxon>Roseomonadaceae</taxon>
        <taxon>Roseomonas</taxon>
    </lineage>
</organism>
<dbReference type="PROSITE" id="PS50987">
    <property type="entry name" value="HTH_ARSR_2"/>
    <property type="match status" value="1"/>
</dbReference>
<dbReference type="InterPro" id="IPR001845">
    <property type="entry name" value="HTH_ArsR_DNA-bd_dom"/>
</dbReference>
<evidence type="ECO:0000313" key="5">
    <source>
        <dbReference type="EMBL" id="MFC0409659.1"/>
    </source>
</evidence>
<accession>A0ABV6JVA1</accession>
<evidence type="ECO:0000256" key="3">
    <source>
        <dbReference type="ARBA" id="ARBA00023163"/>
    </source>
</evidence>
<dbReference type="NCBIfam" id="NF033788">
    <property type="entry name" value="HTH_metalloreg"/>
    <property type="match status" value="1"/>
</dbReference>
<reference evidence="5 6" key="1">
    <citation type="submission" date="2024-09" db="EMBL/GenBank/DDBJ databases">
        <authorList>
            <person name="Sun Q."/>
            <person name="Mori K."/>
        </authorList>
    </citation>
    <scope>NUCLEOTIDE SEQUENCE [LARGE SCALE GENOMIC DNA]</scope>
    <source>
        <strain evidence="5 6">TBRC 5777</strain>
    </source>
</reference>
<keyword evidence="1" id="KW-0805">Transcription regulation</keyword>
<gene>
    <name evidence="5" type="ORF">ACFFGY_15505</name>
</gene>
<dbReference type="EMBL" id="JBHLUN010000010">
    <property type="protein sequence ID" value="MFC0409659.1"/>
    <property type="molecule type" value="Genomic_DNA"/>
</dbReference>
<evidence type="ECO:0000256" key="1">
    <source>
        <dbReference type="ARBA" id="ARBA00023015"/>
    </source>
</evidence>
<dbReference type="PRINTS" id="PR00778">
    <property type="entry name" value="HTHARSR"/>
</dbReference>
<dbReference type="InterPro" id="IPR051011">
    <property type="entry name" value="Metal_resp_trans_reg"/>
</dbReference>
<keyword evidence="6" id="KW-1185">Reference proteome</keyword>
<dbReference type="Gene3D" id="1.10.10.10">
    <property type="entry name" value="Winged helix-like DNA-binding domain superfamily/Winged helix DNA-binding domain"/>
    <property type="match status" value="1"/>
</dbReference>
<dbReference type="InterPro" id="IPR011991">
    <property type="entry name" value="ArsR-like_HTH"/>
</dbReference>
<dbReference type="PANTHER" id="PTHR43132">
    <property type="entry name" value="ARSENICAL RESISTANCE OPERON REPRESSOR ARSR-RELATED"/>
    <property type="match status" value="1"/>
</dbReference>
<dbReference type="CDD" id="cd00090">
    <property type="entry name" value="HTH_ARSR"/>
    <property type="match status" value="1"/>
</dbReference>
<evidence type="ECO:0000313" key="6">
    <source>
        <dbReference type="Proteomes" id="UP001589865"/>
    </source>
</evidence>
<protein>
    <submittedName>
        <fullName evidence="5">ArsR/SmtB family transcription factor</fullName>
    </submittedName>
</protein>
<dbReference type="InterPro" id="IPR036388">
    <property type="entry name" value="WH-like_DNA-bd_sf"/>
</dbReference>
<sequence>MGSARRGGPRSIPFEQSIYEAPPLTQDSYHHPEIDTVTLPEVLQALSDPLRLQILRSLVEDGETGWGGFEVPVAPSTLSHHMKVLRNAGLIRNRREGVRCVVSLRPELRERFPGLLDTVLKLAKD</sequence>
<dbReference type="InterPro" id="IPR036390">
    <property type="entry name" value="WH_DNA-bd_sf"/>
</dbReference>